<dbReference type="PROSITE" id="PS50977">
    <property type="entry name" value="HTH_TETR_2"/>
    <property type="match status" value="1"/>
</dbReference>
<feature type="domain" description="HTH tetR-type" evidence="5">
    <location>
        <begin position="18"/>
        <end position="78"/>
    </location>
</feature>
<dbReference type="PANTHER" id="PTHR30055">
    <property type="entry name" value="HTH-TYPE TRANSCRIPTIONAL REGULATOR RUTR"/>
    <property type="match status" value="1"/>
</dbReference>
<dbReference type="EMBL" id="BMMK01000013">
    <property type="protein sequence ID" value="GGM58034.1"/>
    <property type="molecule type" value="Genomic_DNA"/>
</dbReference>
<dbReference type="InterPro" id="IPR036271">
    <property type="entry name" value="Tet_transcr_reg_TetR-rel_C_sf"/>
</dbReference>
<organism evidence="6 7">
    <name type="scientific">Longimycelium tulufanense</name>
    <dbReference type="NCBI Taxonomy" id="907463"/>
    <lineage>
        <taxon>Bacteria</taxon>
        <taxon>Bacillati</taxon>
        <taxon>Actinomycetota</taxon>
        <taxon>Actinomycetes</taxon>
        <taxon>Pseudonocardiales</taxon>
        <taxon>Pseudonocardiaceae</taxon>
        <taxon>Longimycelium</taxon>
    </lineage>
</organism>
<dbReference type="AlphaFoldDB" id="A0A8J3C928"/>
<keyword evidence="2 4" id="KW-0238">DNA-binding</keyword>
<keyword evidence="7" id="KW-1185">Reference proteome</keyword>
<proteinExistence type="predicted"/>
<evidence type="ECO:0000313" key="6">
    <source>
        <dbReference type="EMBL" id="GGM58034.1"/>
    </source>
</evidence>
<accession>A0A8J3C928</accession>
<evidence type="ECO:0000256" key="1">
    <source>
        <dbReference type="ARBA" id="ARBA00023015"/>
    </source>
</evidence>
<dbReference type="PANTHER" id="PTHR30055:SF158">
    <property type="entry name" value="POSSIBLE TRANSCRIPTIONAL REGULATORY PROTEIN (PROBABLY TETR-FAMILY)"/>
    <property type="match status" value="1"/>
</dbReference>
<name>A0A8J3C928_9PSEU</name>
<protein>
    <submittedName>
        <fullName evidence="6">TetR family transcriptional regulator</fullName>
    </submittedName>
</protein>
<dbReference type="SUPFAM" id="SSF48498">
    <property type="entry name" value="Tetracyclin repressor-like, C-terminal domain"/>
    <property type="match status" value="1"/>
</dbReference>
<dbReference type="SUPFAM" id="SSF46689">
    <property type="entry name" value="Homeodomain-like"/>
    <property type="match status" value="1"/>
</dbReference>
<keyword evidence="1" id="KW-0805">Transcription regulation</keyword>
<sequence length="228" mass="25009">METEQRGRPARVKRLPRAVRERQILDAATAVFSQRGYHAASMDEVAEVAAISKPMVYAYLGSKEELFAACIKREATRLTESVGTVVDPNLAPEEQLWRGVLAFFTFVGEHRDSWNVLHRQVTSEGHPFAQQIAEGRKRVIALIGALLSQAAQAQGMPDYFVPETKPIAAALVGAGESLADWWLDHPDETAKAMALRLMNLVWLGFGTLVQGRTWHPPAGPADATPTPA</sequence>
<feature type="DNA-binding region" description="H-T-H motif" evidence="4">
    <location>
        <begin position="41"/>
        <end position="60"/>
    </location>
</feature>
<reference evidence="6" key="2">
    <citation type="submission" date="2020-09" db="EMBL/GenBank/DDBJ databases">
        <authorList>
            <person name="Sun Q."/>
            <person name="Zhou Y."/>
        </authorList>
    </citation>
    <scope>NUCLEOTIDE SEQUENCE</scope>
    <source>
        <strain evidence="6">CGMCC 4.5737</strain>
    </source>
</reference>
<dbReference type="Proteomes" id="UP000637578">
    <property type="component" value="Unassembled WGS sequence"/>
</dbReference>
<dbReference type="Gene3D" id="1.10.357.10">
    <property type="entry name" value="Tetracycline Repressor, domain 2"/>
    <property type="match status" value="1"/>
</dbReference>
<evidence type="ECO:0000256" key="4">
    <source>
        <dbReference type="PROSITE-ProRule" id="PRU00335"/>
    </source>
</evidence>
<dbReference type="PRINTS" id="PR00455">
    <property type="entry name" value="HTHTETR"/>
</dbReference>
<reference evidence="6" key="1">
    <citation type="journal article" date="2014" name="Int. J. Syst. Evol. Microbiol.">
        <title>Complete genome sequence of Corynebacterium casei LMG S-19264T (=DSM 44701T), isolated from a smear-ripened cheese.</title>
        <authorList>
            <consortium name="US DOE Joint Genome Institute (JGI-PGF)"/>
            <person name="Walter F."/>
            <person name="Albersmeier A."/>
            <person name="Kalinowski J."/>
            <person name="Ruckert C."/>
        </authorList>
    </citation>
    <scope>NUCLEOTIDE SEQUENCE</scope>
    <source>
        <strain evidence="6">CGMCC 4.5737</strain>
    </source>
</reference>
<gene>
    <name evidence="6" type="ORF">GCM10012275_31550</name>
</gene>
<dbReference type="Pfam" id="PF00440">
    <property type="entry name" value="TetR_N"/>
    <property type="match status" value="1"/>
</dbReference>
<evidence type="ECO:0000256" key="2">
    <source>
        <dbReference type="ARBA" id="ARBA00023125"/>
    </source>
</evidence>
<evidence type="ECO:0000256" key="3">
    <source>
        <dbReference type="ARBA" id="ARBA00023163"/>
    </source>
</evidence>
<dbReference type="RefSeq" id="WP_189058354.1">
    <property type="nucleotide sequence ID" value="NZ_BMMK01000013.1"/>
</dbReference>
<keyword evidence="3" id="KW-0804">Transcription</keyword>
<evidence type="ECO:0000259" key="5">
    <source>
        <dbReference type="PROSITE" id="PS50977"/>
    </source>
</evidence>
<dbReference type="InterPro" id="IPR009057">
    <property type="entry name" value="Homeodomain-like_sf"/>
</dbReference>
<dbReference type="Pfam" id="PF21943">
    <property type="entry name" value="TetR_C_46"/>
    <property type="match status" value="1"/>
</dbReference>
<comment type="caution">
    <text evidence="6">The sequence shown here is derived from an EMBL/GenBank/DDBJ whole genome shotgun (WGS) entry which is preliminary data.</text>
</comment>
<dbReference type="GO" id="GO:0000976">
    <property type="term" value="F:transcription cis-regulatory region binding"/>
    <property type="evidence" value="ECO:0007669"/>
    <property type="project" value="TreeGrafter"/>
</dbReference>
<dbReference type="GO" id="GO:0003700">
    <property type="term" value="F:DNA-binding transcription factor activity"/>
    <property type="evidence" value="ECO:0007669"/>
    <property type="project" value="TreeGrafter"/>
</dbReference>
<evidence type="ECO:0000313" key="7">
    <source>
        <dbReference type="Proteomes" id="UP000637578"/>
    </source>
</evidence>
<dbReference type="FunFam" id="1.10.10.60:FF:000141">
    <property type="entry name" value="TetR family transcriptional regulator"/>
    <property type="match status" value="1"/>
</dbReference>
<dbReference type="GO" id="GO:0045892">
    <property type="term" value="P:negative regulation of DNA-templated transcription"/>
    <property type="evidence" value="ECO:0007669"/>
    <property type="project" value="UniProtKB-ARBA"/>
</dbReference>
<dbReference type="InterPro" id="IPR054129">
    <property type="entry name" value="DesT_TetR_C"/>
</dbReference>
<dbReference type="InterPro" id="IPR050109">
    <property type="entry name" value="HTH-type_TetR-like_transc_reg"/>
</dbReference>
<dbReference type="InterPro" id="IPR001647">
    <property type="entry name" value="HTH_TetR"/>
</dbReference>